<proteinExistence type="inferred from homology"/>
<dbReference type="EMBL" id="RBVX01000001">
    <property type="protein sequence ID" value="RSL35130.1"/>
    <property type="molecule type" value="Genomic_DNA"/>
</dbReference>
<name>A0A3R9P8D4_9BACI</name>
<evidence type="ECO:0000259" key="3">
    <source>
        <dbReference type="Pfam" id="PF18912"/>
    </source>
</evidence>
<evidence type="ECO:0000259" key="2">
    <source>
        <dbReference type="Pfam" id="PF00156"/>
    </source>
</evidence>
<dbReference type="InterPro" id="IPR051910">
    <property type="entry name" value="ComF/GntX_DNA_util-trans"/>
</dbReference>
<keyword evidence="5" id="KW-1185">Reference proteome</keyword>
<sequence length="235" mass="26725">MSYCLYCGEDTTPLTSWTSLFLPSSQSLCSECVASLERITGNVCPRCSRPRTSATVCEDCLRWENSSHWSGLLKQNYSLYVYNEKMKDVIARWKYRGDAVIGYAFHQPVVSVYKKYFNGYVPVPIPLSIERAEERGFNQSEMLASFLQQARPPSPSMEHALIRSIHEDKQSKKSRQERIHSAIQPFQFNKKSSIKGKNIVLLDDIYTTGTTLRKAADILKIHGAEKICSITLIRG</sequence>
<dbReference type="RefSeq" id="WP_125553464.1">
    <property type="nucleotide sequence ID" value="NZ_RBVX01000001.1"/>
</dbReference>
<dbReference type="Proteomes" id="UP000275076">
    <property type="component" value="Unassembled WGS sequence"/>
</dbReference>
<comment type="similarity">
    <text evidence="1">Belongs to the ComF/GntX family.</text>
</comment>
<dbReference type="OrthoDB" id="9779910at2"/>
<dbReference type="Pfam" id="PF00156">
    <property type="entry name" value="Pribosyltran"/>
    <property type="match status" value="1"/>
</dbReference>
<dbReference type="InterPro" id="IPR029057">
    <property type="entry name" value="PRTase-like"/>
</dbReference>
<dbReference type="Pfam" id="PF18912">
    <property type="entry name" value="DZR_2"/>
    <property type="match status" value="1"/>
</dbReference>
<feature type="domain" description="Phosphoribosyltransferase" evidence="2">
    <location>
        <begin position="168"/>
        <end position="234"/>
    </location>
</feature>
<dbReference type="PANTHER" id="PTHR47505:SF1">
    <property type="entry name" value="DNA UTILIZATION PROTEIN YHGH"/>
    <property type="match status" value="1"/>
</dbReference>
<dbReference type="SUPFAM" id="SSF53271">
    <property type="entry name" value="PRTase-like"/>
    <property type="match status" value="1"/>
</dbReference>
<dbReference type="AlphaFoldDB" id="A0A3R9P8D4"/>
<evidence type="ECO:0000256" key="1">
    <source>
        <dbReference type="ARBA" id="ARBA00008007"/>
    </source>
</evidence>
<comment type="caution">
    <text evidence="4">The sequence shown here is derived from an EMBL/GenBank/DDBJ whole genome shotgun (WGS) entry which is preliminary data.</text>
</comment>
<dbReference type="Gene3D" id="3.40.50.2020">
    <property type="match status" value="1"/>
</dbReference>
<dbReference type="PANTHER" id="PTHR47505">
    <property type="entry name" value="DNA UTILIZATION PROTEIN YHGH"/>
    <property type="match status" value="1"/>
</dbReference>
<accession>A0A3R9P8D4</accession>
<protein>
    <submittedName>
        <fullName evidence="4">ComF family protein</fullName>
    </submittedName>
</protein>
<feature type="domain" description="Double zinc ribbon" evidence="3">
    <location>
        <begin position="4"/>
        <end position="61"/>
    </location>
</feature>
<reference evidence="4 5" key="1">
    <citation type="submission" date="2018-10" db="EMBL/GenBank/DDBJ databases">
        <title>Draft genome sequence of Bacillus salarius IM0101, isolated from a hypersaline soil in Inner Mongolia, China.</title>
        <authorList>
            <person name="Yamprayoonswat W."/>
            <person name="Boonvisut S."/>
            <person name="Jumpathong W."/>
            <person name="Sittihan S."/>
            <person name="Ruangsuj P."/>
            <person name="Wanthongcharoen S."/>
            <person name="Thongpramul N."/>
            <person name="Pimmason S."/>
            <person name="Yu B."/>
            <person name="Yasawong M."/>
        </authorList>
    </citation>
    <scope>NUCLEOTIDE SEQUENCE [LARGE SCALE GENOMIC DNA]</scope>
    <source>
        <strain evidence="4 5">IM0101</strain>
    </source>
</reference>
<dbReference type="InterPro" id="IPR000836">
    <property type="entry name" value="PRTase_dom"/>
</dbReference>
<dbReference type="InterPro" id="IPR044005">
    <property type="entry name" value="DZR_2"/>
</dbReference>
<organism evidence="4 5">
    <name type="scientific">Salibacterium salarium</name>
    <dbReference type="NCBI Taxonomy" id="284579"/>
    <lineage>
        <taxon>Bacteria</taxon>
        <taxon>Bacillati</taxon>
        <taxon>Bacillota</taxon>
        <taxon>Bacilli</taxon>
        <taxon>Bacillales</taxon>
        <taxon>Bacillaceae</taxon>
    </lineage>
</organism>
<dbReference type="CDD" id="cd06223">
    <property type="entry name" value="PRTases_typeI"/>
    <property type="match status" value="1"/>
</dbReference>
<gene>
    <name evidence="4" type="ORF">D7Z54_00720</name>
</gene>
<evidence type="ECO:0000313" key="5">
    <source>
        <dbReference type="Proteomes" id="UP000275076"/>
    </source>
</evidence>
<evidence type="ECO:0000313" key="4">
    <source>
        <dbReference type="EMBL" id="RSL35130.1"/>
    </source>
</evidence>